<dbReference type="PANTHER" id="PTHR30185:SF15">
    <property type="entry name" value="CRYPTIC BETA-GLUCOSIDE BGL OPERON ANTITERMINATOR"/>
    <property type="match status" value="1"/>
</dbReference>
<dbReference type="InterPro" id="IPR011608">
    <property type="entry name" value="PRD"/>
</dbReference>
<organism evidence="3 4">
    <name type="scientific">Exiguobacterium aurantiacum</name>
    <dbReference type="NCBI Taxonomy" id="33987"/>
    <lineage>
        <taxon>Bacteria</taxon>
        <taxon>Bacillati</taxon>
        <taxon>Bacillota</taxon>
        <taxon>Bacilli</taxon>
        <taxon>Bacillales</taxon>
        <taxon>Bacillales Family XII. Incertae Sedis</taxon>
        <taxon>Exiguobacterium</taxon>
    </lineage>
</organism>
<dbReference type="GO" id="GO:0003723">
    <property type="term" value="F:RNA binding"/>
    <property type="evidence" value="ECO:0007669"/>
    <property type="project" value="InterPro"/>
</dbReference>
<dbReference type="GO" id="GO:0006355">
    <property type="term" value="P:regulation of DNA-templated transcription"/>
    <property type="evidence" value="ECO:0007669"/>
    <property type="project" value="InterPro"/>
</dbReference>
<dbReference type="SUPFAM" id="SSF50151">
    <property type="entry name" value="SacY-like RNA-binding domain"/>
    <property type="match status" value="1"/>
</dbReference>
<dbReference type="InterPro" id="IPR004341">
    <property type="entry name" value="CAT_RNA-bd_dom"/>
</dbReference>
<dbReference type="Gene3D" id="2.30.24.10">
    <property type="entry name" value="CAT RNA-binding domain"/>
    <property type="match status" value="1"/>
</dbReference>
<dbReference type="AlphaFoldDB" id="A0A377HGM7"/>
<protein>
    <submittedName>
        <fullName evidence="3">Transcription antiterminator LicT</fullName>
    </submittedName>
</protein>
<keyword evidence="1" id="KW-0677">Repeat</keyword>
<dbReference type="Proteomes" id="UP000254060">
    <property type="component" value="Unassembled WGS sequence"/>
</dbReference>
<sequence>MIRIKKVLNSSVVIVEDKSKLEYILIGKGIGFGQKVGNVVAPPEASQMFIPADDVRIKEFIGLVTEIPSEFVEITREIVAYAEEKLATKLNAGIFLTLTDHLHFAVKRYYKGITISNRVFWEIRNYYPQEFKIGSYAVNLMNERFKIELPIKEAANIAFHIINAQGEREETRDGMRYAKMIGSIVNLIRYAYNIETDEEDIHYS</sequence>
<evidence type="ECO:0000259" key="2">
    <source>
        <dbReference type="PROSITE" id="PS51372"/>
    </source>
</evidence>
<dbReference type="Pfam" id="PF03123">
    <property type="entry name" value="CAT_RBD"/>
    <property type="match status" value="1"/>
</dbReference>
<dbReference type="InterPro" id="IPR036650">
    <property type="entry name" value="CAT_RNA-bd_dom_sf"/>
</dbReference>
<dbReference type="PANTHER" id="PTHR30185">
    <property type="entry name" value="CRYPTIC BETA-GLUCOSIDE BGL OPERON ANTITERMINATOR"/>
    <property type="match status" value="1"/>
</dbReference>
<dbReference type="Gene3D" id="1.10.1790.10">
    <property type="entry name" value="PRD domain"/>
    <property type="match status" value="1"/>
</dbReference>
<dbReference type="InterPro" id="IPR050661">
    <property type="entry name" value="BglG_antiterminators"/>
</dbReference>
<feature type="domain" description="PRD" evidence="2">
    <location>
        <begin position="66"/>
        <end position="171"/>
    </location>
</feature>
<dbReference type="STRING" id="1397694.GCA_000702585_03122"/>
<dbReference type="SUPFAM" id="SSF63520">
    <property type="entry name" value="PTS-regulatory domain, PRD"/>
    <property type="match status" value="1"/>
</dbReference>
<proteinExistence type="predicted"/>
<dbReference type="PROSITE" id="PS51372">
    <property type="entry name" value="PRD_2"/>
    <property type="match status" value="1"/>
</dbReference>
<gene>
    <name evidence="3" type="primary">licT_4</name>
    <name evidence="3" type="ORF">NCTC13163_03143</name>
</gene>
<dbReference type="SMART" id="SM01061">
    <property type="entry name" value="CAT_RBD"/>
    <property type="match status" value="1"/>
</dbReference>
<accession>A0A377HGM7</accession>
<evidence type="ECO:0000313" key="4">
    <source>
        <dbReference type="Proteomes" id="UP000254060"/>
    </source>
</evidence>
<dbReference type="InterPro" id="IPR036634">
    <property type="entry name" value="PRD_sf"/>
</dbReference>
<evidence type="ECO:0000256" key="1">
    <source>
        <dbReference type="ARBA" id="ARBA00022737"/>
    </source>
</evidence>
<evidence type="ECO:0000313" key="3">
    <source>
        <dbReference type="EMBL" id="STO53162.1"/>
    </source>
</evidence>
<reference evidence="3 4" key="1">
    <citation type="submission" date="2018-06" db="EMBL/GenBank/DDBJ databases">
        <authorList>
            <consortium name="Pathogen Informatics"/>
            <person name="Doyle S."/>
        </authorList>
    </citation>
    <scope>NUCLEOTIDE SEQUENCE [LARGE SCALE GENOMIC DNA]</scope>
    <source>
        <strain evidence="3 4">NCTC13163</strain>
    </source>
</reference>
<dbReference type="EMBL" id="UGGP01000002">
    <property type="protein sequence ID" value="STO53162.1"/>
    <property type="molecule type" value="Genomic_DNA"/>
</dbReference>
<name>A0A377HGM7_9BACL</name>
<dbReference type="Pfam" id="PF00874">
    <property type="entry name" value="PRD"/>
    <property type="match status" value="1"/>
</dbReference>